<dbReference type="AlphaFoldDB" id="A0A5D3D2E1"/>
<dbReference type="Proteomes" id="UP000321393">
    <property type="component" value="Unassembled WGS sequence"/>
</dbReference>
<dbReference type="Proteomes" id="UP000321947">
    <property type="component" value="Unassembled WGS sequence"/>
</dbReference>
<dbReference type="EMBL" id="SSTE01001018">
    <property type="protein sequence ID" value="KAA0065863.1"/>
    <property type="molecule type" value="Genomic_DNA"/>
</dbReference>
<name>A0A5D3D2E1_CUCMM</name>
<proteinExistence type="predicted"/>
<sequence length="154" mass="17687">MTRGVPILTRNDDSTSSPVKYRWVNYFKEDSIKNLNLYLDKHPRWNLEDKVGEIEKIEREVVYSVEIEEIPLRDENLLKLGEILVWYKAFLPISVGVKYQKCKGRRIGLAACIQSESKSRSRGVGQIKTNPPANPILSNVEFTSQKSSVFLSRS</sequence>
<dbReference type="EMBL" id="SSTD01008091">
    <property type="protein sequence ID" value="TYK17668.1"/>
    <property type="molecule type" value="Genomic_DNA"/>
</dbReference>
<reference evidence="3 4" key="1">
    <citation type="submission" date="2019-08" db="EMBL/GenBank/DDBJ databases">
        <title>Draft genome sequences of two oriental melons (Cucumis melo L. var makuwa).</title>
        <authorList>
            <person name="Kwon S.-Y."/>
        </authorList>
    </citation>
    <scope>NUCLEOTIDE SEQUENCE [LARGE SCALE GENOMIC DNA]</scope>
    <source>
        <strain evidence="4">cv. Chang Bougi</strain>
        <strain evidence="3">cv. SW 3</strain>
        <tissue evidence="2">Leaf</tissue>
    </source>
</reference>
<gene>
    <name evidence="2" type="ORF">E5676_scaffold2065G00090</name>
    <name evidence="1" type="ORF">E6C27_scaffold538G00180</name>
</gene>
<evidence type="ECO:0000313" key="2">
    <source>
        <dbReference type="EMBL" id="TYK17668.1"/>
    </source>
</evidence>
<organism evidence="2 4">
    <name type="scientific">Cucumis melo var. makuwa</name>
    <name type="common">Oriental melon</name>
    <dbReference type="NCBI Taxonomy" id="1194695"/>
    <lineage>
        <taxon>Eukaryota</taxon>
        <taxon>Viridiplantae</taxon>
        <taxon>Streptophyta</taxon>
        <taxon>Embryophyta</taxon>
        <taxon>Tracheophyta</taxon>
        <taxon>Spermatophyta</taxon>
        <taxon>Magnoliopsida</taxon>
        <taxon>eudicotyledons</taxon>
        <taxon>Gunneridae</taxon>
        <taxon>Pentapetalae</taxon>
        <taxon>rosids</taxon>
        <taxon>fabids</taxon>
        <taxon>Cucurbitales</taxon>
        <taxon>Cucurbitaceae</taxon>
        <taxon>Benincaseae</taxon>
        <taxon>Cucumis</taxon>
    </lineage>
</organism>
<evidence type="ECO:0000313" key="1">
    <source>
        <dbReference type="EMBL" id="KAA0065863.1"/>
    </source>
</evidence>
<protein>
    <submittedName>
        <fullName evidence="2">ATP synthase epsilon chain</fullName>
    </submittedName>
</protein>
<comment type="caution">
    <text evidence="2">The sequence shown here is derived from an EMBL/GenBank/DDBJ whole genome shotgun (WGS) entry which is preliminary data.</text>
</comment>
<accession>A0A5D3D2E1</accession>
<evidence type="ECO:0000313" key="4">
    <source>
        <dbReference type="Proteomes" id="UP000321947"/>
    </source>
</evidence>
<evidence type="ECO:0000313" key="3">
    <source>
        <dbReference type="Proteomes" id="UP000321393"/>
    </source>
</evidence>